<proteinExistence type="predicted"/>
<feature type="region of interest" description="Disordered" evidence="1">
    <location>
        <begin position="55"/>
        <end position="85"/>
    </location>
</feature>
<protein>
    <submittedName>
        <fullName evidence="2">Pollen-specific leucine-rich repeat extensin-like protein 3</fullName>
    </submittedName>
</protein>
<comment type="caution">
    <text evidence="2">The sequence shown here is derived from an EMBL/GenBank/DDBJ whole genome shotgun (WGS) entry which is preliminary data.</text>
</comment>
<dbReference type="Proteomes" id="UP001140949">
    <property type="component" value="Unassembled WGS sequence"/>
</dbReference>
<dbReference type="EMBL" id="JANAVB010029818">
    <property type="protein sequence ID" value="KAJ6814190.1"/>
    <property type="molecule type" value="Genomic_DNA"/>
</dbReference>
<accession>A0AAX6FCH7</accession>
<dbReference type="AlphaFoldDB" id="A0AAX6FCH7"/>
<organism evidence="2 3">
    <name type="scientific">Iris pallida</name>
    <name type="common">Sweet iris</name>
    <dbReference type="NCBI Taxonomy" id="29817"/>
    <lineage>
        <taxon>Eukaryota</taxon>
        <taxon>Viridiplantae</taxon>
        <taxon>Streptophyta</taxon>
        <taxon>Embryophyta</taxon>
        <taxon>Tracheophyta</taxon>
        <taxon>Spermatophyta</taxon>
        <taxon>Magnoliopsida</taxon>
        <taxon>Liliopsida</taxon>
        <taxon>Asparagales</taxon>
        <taxon>Iridaceae</taxon>
        <taxon>Iridoideae</taxon>
        <taxon>Irideae</taxon>
        <taxon>Iris</taxon>
    </lineage>
</organism>
<sequence>MGRAHRERWSSGTRRSAASGRRRWKGQGKVAGGAKIDAWGWSGRARTGFRTYVDSRSRAAAPVPRGGDHCPSGEGGAVPDLTGGTDLLRPLDQQVCRAQTALDVGLGWGRGLGSLTTFPRR</sequence>
<evidence type="ECO:0000256" key="1">
    <source>
        <dbReference type="SAM" id="MobiDB-lite"/>
    </source>
</evidence>
<keyword evidence="3" id="KW-1185">Reference proteome</keyword>
<reference evidence="2" key="1">
    <citation type="journal article" date="2023" name="GigaByte">
        <title>Genome assembly of the bearded iris, Iris pallida Lam.</title>
        <authorList>
            <person name="Bruccoleri R.E."/>
            <person name="Oakeley E.J."/>
            <person name="Faust A.M.E."/>
            <person name="Altorfer M."/>
            <person name="Dessus-Babus S."/>
            <person name="Burckhardt D."/>
            <person name="Oertli M."/>
            <person name="Naumann U."/>
            <person name="Petersen F."/>
            <person name="Wong J."/>
        </authorList>
    </citation>
    <scope>NUCLEOTIDE SEQUENCE</scope>
    <source>
        <strain evidence="2">GSM-AAB239-AS_SAM_17_03QT</strain>
    </source>
</reference>
<reference evidence="2" key="2">
    <citation type="submission" date="2023-04" db="EMBL/GenBank/DDBJ databases">
        <authorList>
            <person name="Bruccoleri R.E."/>
            <person name="Oakeley E.J."/>
            <person name="Faust A.-M."/>
            <person name="Dessus-Babus S."/>
            <person name="Altorfer M."/>
            <person name="Burckhardt D."/>
            <person name="Oertli M."/>
            <person name="Naumann U."/>
            <person name="Petersen F."/>
            <person name="Wong J."/>
        </authorList>
    </citation>
    <scope>NUCLEOTIDE SEQUENCE</scope>
    <source>
        <strain evidence="2">GSM-AAB239-AS_SAM_17_03QT</strain>
        <tissue evidence="2">Leaf</tissue>
    </source>
</reference>
<gene>
    <name evidence="2" type="ORF">M6B38_140335</name>
</gene>
<evidence type="ECO:0000313" key="2">
    <source>
        <dbReference type="EMBL" id="KAJ6814190.1"/>
    </source>
</evidence>
<evidence type="ECO:0000313" key="3">
    <source>
        <dbReference type="Proteomes" id="UP001140949"/>
    </source>
</evidence>
<feature type="region of interest" description="Disordered" evidence="1">
    <location>
        <begin position="1"/>
        <end position="29"/>
    </location>
</feature>
<name>A0AAX6FCH7_IRIPA</name>
<feature type="compositionally biased region" description="Low complexity" evidence="1">
    <location>
        <begin position="10"/>
        <end position="19"/>
    </location>
</feature>